<feature type="compositionally biased region" description="Polar residues" evidence="1">
    <location>
        <begin position="536"/>
        <end position="551"/>
    </location>
</feature>
<dbReference type="OMA" id="LAMETSE"/>
<evidence type="ECO:0000256" key="2">
    <source>
        <dbReference type="SAM" id="Phobius"/>
    </source>
</evidence>
<accession>A0A1Q9CPP8</accession>
<keyword evidence="2" id="KW-0472">Membrane</keyword>
<feature type="transmembrane region" description="Helical" evidence="2">
    <location>
        <begin position="248"/>
        <end position="267"/>
    </location>
</feature>
<evidence type="ECO:0008006" key="5">
    <source>
        <dbReference type="Google" id="ProtNLM"/>
    </source>
</evidence>
<feature type="region of interest" description="Disordered" evidence="1">
    <location>
        <begin position="535"/>
        <end position="558"/>
    </location>
</feature>
<gene>
    <name evidence="3" type="ORF">AK812_SmicGene34188</name>
</gene>
<feature type="compositionally biased region" description="Basic and acidic residues" evidence="1">
    <location>
        <begin position="77"/>
        <end position="95"/>
    </location>
</feature>
<protein>
    <recommendedName>
        <fullName evidence="5">PAS domain-containing protein</fullName>
    </recommendedName>
</protein>
<feature type="region of interest" description="Disordered" evidence="1">
    <location>
        <begin position="654"/>
        <end position="703"/>
    </location>
</feature>
<dbReference type="OrthoDB" id="434741at2759"/>
<evidence type="ECO:0000313" key="3">
    <source>
        <dbReference type="EMBL" id="OLP84890.1"/>
    </source>
</evidence>
<keyword evidence="4" id="KW-1185">Reference proteome</keyword>
<evidence type="ECO:0000313" key="4">
    <source>
        <dbReference type="Proteomes" id="UP000186817"/>
    </source>
</evidence>
<keyword evidence="2" id="KW-0812">Transmembrane</keyword>
<feature type="region of interest" description="Disordered" evidence="1">
    <location>
        <begin position="76"/>
        <end position="100"/>
    </location>
</feature>
<feature type="compositionally biased region" description="Polar residues" evidence="1">
    <location>
        <begin position="668"/>
        <end position="684"/>
    </location>
</feature>
<comment type="caution">
    <text evidence="3">The sequence shown here is derived from an EMBL/GenBank/DDBJ whole genome shotgun (WGS) entry which is preliminary data.</text>
</comment>
<feature type="region of interest" description="Disordered" evidence="1">
    <location>
        <begin position="1"/>
        <end position="45"/>
    </location>
</feature>
<feature type="transmembrane region" description="Helical" evidence="2">
    <location>
        <begin position="351"/>
        <end position="371"/>
    </location>
</feature>
<proteinExistence type="predicted"/>
<dbReference type="AlphaFoldDB" id="A0A1Q9CPP8"/>
<name>A0A1Q9CPP8_SYMMI</name>
<organism evidence="3 4">
    <name type="scientific">Symbiodinium microadriaticum</name>
    <name type="common">Dinoflagellate</name>
    <name type="synonym">Zooxanthella microadriatica</name>
    <dbReference type="NCBI Taxonomy" id="2951"/>
    <lineage>
        <taxon>Eukaryota</taxon>
        <taxon>Sar</taxon>
        <taxon>Alveolata</taxon>
        <taxon>Dinophyceae</taxon>
        <taxon>Suessiales</taxon>
        <taxon>Symbiodiniaceae</taxon>
        <taxon>Symbiodinium</taxon>
    </lineage>
</organism>
<feature type="compositionally biased region" description="Basic and acidic residues" evidence="1">
    <location>
        <begin position="687"/>
        <end position="703"/>
    </location>
</feature>
<evidence type="ECO:0000256" key="1">
    <source>
        <dbReference type="SAM" id="MobiDB-lite"/>
    </source>
</evidence>
<feature type="transmembrane region" description="Helical" evidence="2">
    <location>
        <begin position="274"/>
        <end position="291"/>
    </location>
</feature>
<feature type="transmembrane region" description="Helical" evidence="2">
    <location>
        <begin position="215"/>
        <end position="236"/>
    </location>
</feature>
<reference evidence="3 4" key="1">
    <citation type="submission" date="2016-02" db="EMBL/GenBank/DDBJ databases">
        <title>Genome analysis of coral dinoflagellate symbionts highlights evolutionary adaptations to a symbiotic lifestyle.</title>
        <authorList>
            <person name="Aranda M."/>
            <person name="Li Y."/>
            <person name="Liew Y.J."/>
            <person name="Baumgarten S."/>
            <person name="Simakov O."/>
            <person name="Wilson M."/>
            <person name="Piel J."/>
            <person name="Ashoor H."/>
            <person name="Bougouffa S."/>
            <person name="Bajic V.B."/>
            <person name="Ryu T."/>
            <person name="Ravasi T."/>
            <person name="Bayer T."/>
            <person name="Micklem G."/>
            <person name="Kim H."/>
            <person name="Bhak J."/>
            <person name="Lajeunesse T.C."/>
            <person name="Voolstra C.R."/>
        </authorList>
    </citation>
    <scope>NUCLEOTIDE SEQUENCE [LARGE SCALE GENOMIC DNA]</scope>
    <source>
        <strain evidence="3 4">CCMP2467</strain>
    </source>
</reference>
<sequence>MVPGQHFLHLKDQLGSEVGEEERDYRQNGEDDLPSTTSGDGFPERKNVFLDIDMTRLQHEAISTRGEPLRGNSFFYEDMRERGSHPRTKDSRGGDMQKAPEASTRWNLVPAILVAVLRTCTANPSSLVPRKPPVLAMETSETFAFKMVSLALQFVFLARVLYLTSVCGKDFRKSVAQCMSWPRRVVVSCIRKESAQEHVILLEVLRLRVSIAKTCNFIFGILLVFVVATIQINMLYKIDRWMNSVTTWTNVGLLALFTFGLLCPCLVRPSTLNFWYAVLMICGAAFLSPWHTKPDEAYTFSFFLMVFFRIPCAILCTRLSCAILLNLLFFVVMASRAFYEADEFNPLLKADVIISTECLLFTLTLVCTIALKNSLSRRAEMTIQRKNVNSQLSAAQSLLRLTCDAVVEVDTDLRLTKHSPELAAMLLKGGPCNLDGTKLTDLMPPMEAHRAEENLRRFSENDPEPAQAFHTRLVDSCSSKLCVEMFQVQYTKTDGQYCHLVGIRDFTDSPGLLVPASSEQSLGNDLFEDTLRRSTESSLDMDTDSNFSTASGYDGRKPQTDMRVHAASAPVDSVVGMTVSELFPAPHTVHLLQRLQHEAIAVQDRGEPLRGNSFIYKELPVCFSPGKPTEITGSMQVLMTGTGPKHVLLSFDEPRMRSRSKSSSRNSQHGLCQKSQGTPAQTAVESLADKPTLKDPRHASTQL</sequence>
<feature type="transmembrane region" description="Helical" evidence="2">
    <location>
        <begin position="143"/>
        <end position="163"/>
    </location>
</feature>
<dbReference type="Proteomes" id="UP000186817">
    <property type="component" value="Unassembled WGS sequence"/>
</dbReference>
<dbReference type="EMBL" id="LSRX01001010">
    <property type="protein sequence ID" value="OLP84890.1"/>
    <property type="molecule type" value="Genomic_DNA"/>
</dbReference>
<keyword evidence="2" id="KW-1133">Transmembrane helix</keyword>